<evidence type="ECO:0000313" key="3">
    <source>
        <dbReference type="Proteomes" id="UP000577386"/>
    </source>
</evidence>
<dbReference type="Proteomes" id="UP000577386">
    <property type="component" value="Unassembled WGS sequence"/>
</dbReference>
<feature type="region of interest" description="Disordered" evidence="1">
    <location>
        <begin position="1"/>
        <end position="79"/>
    </location>
</feature>
<comment type="caution">
    <text evidence="2">The sequence shown here is derived from an EMBL/GenBank/DDBJ whole genome shotgun (WGS) entry which is preliminary data.</text>
</comment>
<feature type="region of interest" description="Disordered" evidence="1">
    <location>
        <begin position="107"/>
        <end position="130"/>
    </location>
</feature>
<keyword evidence="3" id="KW-1185">Reference proteome</keyword>
<evidence type="ECO:0000256" key="1">
    <source>
        <dbReference type="SAM" id="MobiDB-lite"/>
    </source>
</evidence>
<sequence>MSHPRAPSADRPAAPGTPPAQGHPAVPAVPPAQGHPAAPGVPPAQGHPAAPGVPPAQGHPAAPGAPPEPGRHAVPCASAAPPPGRRAVLGALAGVALGAAGCSGVRAPAGRATPSPASALPRTTPWRPGPGEVEPAAKLRAVRVVEAIGAWPEGHGGAAAARSRVAALGLPTALVGQAGPLAPAAEQAALQVVFAQYGGILSRSASVLVVCRQWTRRGGEVASGGTTVDVRLSRGAHGWTVDALRPAHPGPPATALPADTRAALSDARITLPPAAVADLRGGRVHGSVTRAMRALARSYRIEVSVVRSGHPLDVFGTDRPSDHPRGRAFDVWRIDGHAVVDPATSRSLIERFMRDAAAAGSYNVGGPVPLTGGGPGQFFSDATHHDHVHIGFRA</sequence>
<gene>
    <name evidence="2" type="ORF">HDA42_000650</name>
</gene>
<proteinExistence type="predicted"/>
<dbReference type="AlphaFoldDB" id="A0A7W3NJ27"/>
<dbReference type="RefSeq" id="WP_310738585.1">
    <property type="nucleotide sequence ID" value="NZ_JACJIJ010000002.1"/>
</dbReference>
<feature type="compositionally biased region" description="Low complexity" evidence="1">
    <location>
        <begin position="1"/>
        <end position="62"/>
    </location>
</feature>
<name>A0A7W3NJ27_STRMR</name>
<accession>A0A7W3NJ27</accession>
<organism evidence="2 3">
    <name type="scientific">Streptomyces murinus</name>
    <dbReference type="NCBI Taxonomy" id="33900"/>
    <lineage>
        <taxon>Bacteria</taxon>
        <taxon>Bacillati</taxon>
        <taxon>Actinomycetota</taxon>
        <taxon>Actinomycetes</taxon>
        <taxon>Kitasatosporales</taxon>
        <taxon>Streptomycetaceae</taxon>
        <taxon>Streptomyces</taxon>
    </lineage>
</organism>
<evidence type="ECO:0000313" key="2">
    <source>
        <dbReference type="EMBL" id="MBA9051472.1"/>
    </source>
</evidence>
<protein>
    <submittedName>
        <fullName evidence="2">Uncharacterized protein</fullName>
    </submittedName>
</protein>
<reference evidence="2 3" key="1">
    <citation type="submission" date="2020-08" db="EMBL/GenBank/DDBJ databases">
        <title>Sequencing the genomes of 1000 actinobacteria strains.</title>
        <authorList>
            <person name="Klenk H.-P."/>
        </authorList>
    </citation>
    <scope>NUCLEOTIDE SEQUENCE [LARGE SCALE GENOMIC DNA]</scope>
    <source>
        <strain evidence="2 3">DSM 41827</strain>
    </source>
</reference>
<dbReference type="EMBL" id="JACJIJ010000002">
    <property type="protein sequence ID" value="MBA9051472.1"/>
    <property type="molecule type" value="Genomic_DNA"/>
</dbReference>